<dbReference type="Gene3D" id="2.60.200.40">
    <property type="match status" value="1"/>
</dbReference>
<dbReference type="CDD" id="cd01610">
    <property type="entry name" value="PAP2_like"/>
    <property type="match status" value="1"/>
</dbReference>
<comment type="subcellular location">
    <subcellularLocation>
        <location evidence="1">Cell membrane</location>
        <topology evidence="1">Multi-pass membrane protein</topology>
    </subcellularLocation>
</comment>
<reference evidence="8 9" key="1">
    <citation type="journal article" date="2019" name="Int. J. Syst. Evol. Microbiol.">
        <title>The Global Catalogue of Microorganisms (GCM) 10K type strain sequencing project: providing services to taxonomists for standard genome sequencing and annotation.</title>
        <authorList>
            <consortium name="The Broad Institute Genomics Platform"/>
            <consortium name="The Broad Institute Genome Sequencing Center for Infectious Disease"/>
            <person name="Wu L."/>
            <person name="Ma J."/>
        </authorList>
    </citation>
    <scope>NUCLEOTIDE SEQUENCE [LARGE SCALE GENOMIC DNA]</scope>
    <source>
        <strain evidence="8 9">JCM 9383</strain>
    </source>
</reference>
<dbReference type="InterPro" id="IPR000326">
    <property type="entry name" value="PAP2/HPO"/>
</dbReference>
<keyword evidence="3" id="KW-0812">Transmembrane</keyword>
<dbReference type="SMART" id="SM00014">
    <property type="entry name" value="acidPPc"/>
    <property type="match status" value="1"/>
</dbReference>
<keyword evidence="8" id="KW-0418">Kinase</keyword>
<comment type="caution">
    <text evidence="8">The sequence shown here is derived from an EMBL/GenBank/DDBJ whole genome shotgun (WGS) entry which is preliminary data.</text>
</comment>
<dbReference type="SUPFAM" id="SSF48317">
    <property type="entry name" value="Acid phosphatase/Vanadium-dependent haloperoxidase"/>
    <property type="match status" value="1"/>
</dbReference>
<keyword evidence="6" id="KW-0472">Membrane</keyword>
<name>A0ABN3VJ67_9PSEU</name>
<dbReference type="Pfam" id="PF00781">
    <property type="entry name" value="DAGK_cat"/>
    <property type="match status" value="1"/>
</dbReference>
<evidence type="ECO:0000313" key="9">
    <source>
        <dbReference type="Proteomes" id="UP001500979"/>
    </source>
</evidence>
<keyword evidence="2" id="KW-1003">Cell membrane</keyword>
<dbReference type="InterPro" id="IPR017438">
    <property type="entry name" value="ATP-NAD_kinase_N"/>
</dbReference>
<dbReference type="InterPro" id="IPR045540">
    <property type="entry name" value="YegS/DAGK_C"/>
</dbReference>
<dbReference type="Gene3D" id="1.20.144.10">
    <property type="entry name" value="Phosphatidic acid phosphatase type 2/haloperoxidase"/>
    <property type="match status" value="1"/>
</dbReference>
<evidence type="ECO:0000256" key="6">
    <source>
        <dbReference type="ARBA" id="ARBA00023136"/>
    </source>
</evidence>
<dbReference type="Pfam" id="PF19279">
    <property type="entry name" value="YegS_C"/>
    <property type="match status" value="1"/>
</dbReference>
<dbReference type="InterPro" id="IPR001206">
    <property type="entry name" value="Diacylglycerol_kinase_cat_dom"/>
</dbReference>
<sequence length="516" mass="54973">MSGRLNRTLRAGQPLVEPAGNVARVLDRFREVVNRGDRRLARRSARLPASPADRGLKALTTAADHSVLWLTTAALLACRKGPTRRAALRGVAAIAGASATANLVGKPLFPRRRPAAELMPRHRRLSDPPTSSSFPSGHAASAAAFATAVTMESPATGAVVVPVAAAVAYSRVHTGVHWPTDVLCGAAVGAGMAWGTRHWWPLRPDEPAASEHPSEVPALEDGEGMLALVNPGSGNGQLDPEDWICQNWPKAVIVHPEPAEDLVEGLHQRLDQAGGSVRALGVAGGDGTVAAVASVATEYGLPLAVVSAGTLNHFARDIGVEDLASVADSVASGSGATVDLGGVAIDDRPTDWFINTASLGGYPDMVRFREKWEPRWGKWPAAAMALIRVLYESSPLDVEIDGRHHRVWVLFVGNGAYAPHGFAPAWRPRLDNGTLDVRMVRADRRFSRLRFVLAAMTGALHSSHIYVERRVSTMDVVVRGTPVALATDGEVHEPGTRFSFTAHENVLSVYRPATVD</sequence>
<feature type="domain" description="DAGKc" evidence="7">
    <location>
        <begin position="255"/>
        <end position="347"/>
    </location>
</feature>
<dbReference type="InterPro" id="IPR016064">
    <property type="entry name" value="NAD/diacylglycerol_kinase_sf"/>
</dbReference>
<evidence type="ECO:0000313" key="8">
    <source>
        <dbReference type="EMBL" id="GAA2807138.1"/>
    </source>
</evidence>
<keyword evidence="4" id="KW-0378">Hydrolase</keyword>
<evidence type="ECO:0000259" key="7">
    <source>
        <dbReference type="PROSITE" id="PS50146"/>
    </source>
</evidence>
<dbReference type="EMBL" id="BAAAUX010000019">
    <property type="protein sequence ID" value="GAA2807138.1"/>
    <property type="molecule type" value="Genomic_DNA"/>
</dbReference>
<dbReference type="Proteomes" id="UP001500979">
    <property type="component" value="Unassembled WGS sequence"/>
</dbReference>
<dbReference type="PANTHER" id="PTHR14969">
    <property type="entry name" value="SPHINGOSINE-1-PHOSPHATE PHOSPHOHYDROLASE"/>
    <property type="match status" value="1"/>
</dbReference>
<organism evidence="8 9">
    <name type="scientific">Saccharopolyspora taberi</name>
    <dbReference type="NCBI Taxonomy" id="60895"/>
    <lineage>
        <taxon>Bacteria</taxon>
        <taxon>Bacillati</taxon>
        <taxon>Actinomycetota</taxon>
        <taxon>Actinomycetes</taxon>
        <taxon>Pseudonocardiales</taxon>
        <taxon>Pseudonocardiaceae</taxon>
        <taxon>Saccharopolyspora</taxon>
    </lineage>
</organism>
<dbReference type="Gene3D" id="3.40.50.10330">
    <property type="entry name" value="Probable inorganic polyphosphate/atp-NAD kinase, domain 1"/>
    <property type="match status" value="1"/>
</dbReference>
<evidence type="ECO:0000256" key="2">
    <source>
        <dbReference type="ARBA" id="ARBA00022475"/>
    </source>
</evidence>
<dbReference type="GO" id="GO:0016301">
    <property type="term" value="F:kinase activity"/>
    <property type="evidence" value="ECO:0007669"/>
    <property type="project" value="UniProtKB-KW"/>
</dbReference>
<proteinExistence type="predicted"/>
<dbReference type="PANTHER" id="PTHR14969:SF62">
    <property type="entry name" value="DECAPRENYLPHOSPHORYL-5-PHOSPHORIBOSE PHOSPHATASE RV3807C-RELATED"/>
    <property type="match status" value="1"/>
</dbReference>
<keyword evidence="9" id="KW-1185">Reference proteome</keyword>
<dbReference type="PROSITE" id="PS50146">
    <property type="entry name" value="DAGK"/>
    <property type="match status" value="1"/>
</dbReference>
<dbReference type="Pfam" id="PF01569">
    <property type="entry name" value="PAP2"/>
    <property type="match status" value="1"/>
</dbReference>
<evidence type="ECO:0000256" key="1">
    <source>
        <dbReference type="ARBA" id="ARBA00004651"/>
    </source>
</evidence>
<keyword evidence="8" id="KW-0808">Transferase</keyword>
<gene>
    <name evidence="8" type="ORF">GCM10010470_48030</name>
</gene>
<accession>A0ABN3VJ67</accession>
<evidence type="ECO:0000256" key="4">
    <source>
        <dbReference type="ARBA" id="ARBA00022801"/>
    </source>
</evidence>
<dbReference type="SMART" id="SM00046">
    <property type="entry name" value="DAGKc"/>
    <property type="match status" value="1"/>
</dbReference>
<dbReference type="SUPFAM" id="SSF111331">
    <property type="entry name" value="NAD kinase/diacylglycerol kinase-like"/>
    <property type="match status" value="1"/>
</dbReference>
<evidence type="ECO:0000256" key="5">
    <source>
        <dbReference type="ARBA" id="ARBA00022989"/>
    </source>
</evidence>
<dbReference type="InterPro" id="IPR036938">
    <property type="entry name" value="PAP2/HPO_sf"/>
</dbReference>
<protein>
    <submittedName>
        <fullName evidence="8">Bifunctional phosphatase PAP2/diacylglycerol kinase family protein</fullName>
    </submittedName>
</protein>
<evidence type="ECO:0000256" key="3">
    <source>
        <dbReference type="ARBA" id="ARBA00022692"/>
    </source>
</evidence>
<keyword evidence="5" id="KW-1133">Transmembrane helix</keyword>